<evidence type="ECO:0000313" key="1">
    <source>
        <dbReference type="EMBL" id="ESO87452.1"/>
    </source>
</evidence>
<dbReference type="KEGG" id="lgi:LOTGIDRAFT_166605"/>
<protein>
    <recommendedName>
        <fullName evidence="3">DNA-directed DNA polymerase</fullName>
    </recommendedName>
</protein>
<dbReference type="SUPFAM" id="SSF56672">
    <property type="entry name" value="DNA/RNA polymerases"/>
    <property type="match status" value="1"/>
</dbReference>
<dbReference type="EMBL" id="KB202917">
    <property type="protein sequence ID" value="ESO87452.1"/>
    <property type="molecule type" value="Genomic_DNA"/>
</dbReference>
<accession>V3ZSX4</accession>
<sequence length="836" mass="98086">MDKKSDASDWYFTGKIILMKDNFQEIKRSRVGRGGTDLLKKINEYEGENCYIPTDGHCFIKCVNRVLNKDLTCKFQEYINVFSKANTKGVMTCARMKEFNKKFNTSFQIYNPKNRHFHPRDVHDELDWVFYLHNSHFCLIRRSQKSLGIQEIEDNYEQVWKTCRDDNAVTQVSPLKLNVLSSMSDDALFAWDCETYSEKNSRRAIPYACTLINLEKLRKKLETIKNIFPNINPTDNVPEEFYDKLMNVVELFINYLQHINFTCSYQHESSSLAAWGNSSNLPANLRKIADVDIAKYTQDNWEELRHEWEPYAKRDTLCLGACLIKYNQVTKEVVNQNMSNNLTAPSLYLKGWYYLYHYDKEMVEEEWYETTRMVAKHTEKENIEKVYSHTNPFIRNFIRRSIKGGRVSANRKSFETNKMDEICNVLKEYISQTESNNIIDLFKEYSASTKDKTEVHSRLKKIECTKLMAFDANGLYASAMSDLDSEYPRAESGRPFLPEEEKEFVKLFNRQKFRPRTAILTVWFDYPKNMFFQPIPAKDKITFTNKGGKKETGTKIRFRNGFCHDVLTSVDIQEIVKAGGRIIRILDGIVYEENFKTPPYRDYILILRDLRNKYKREEIEEKEITTEDSKSTRLTPSHLGSFVLSHSKKIMNNFIHVINGFYKPEIYYTDTHSLYISSNNWKKLNRAGLVSEKDYCKGKNDYGDGGIIFGLYLAPKVKYNIVLTSDGLLKEKKTFKGYSNDKISVEDYVQLASGHDVSNEFNKPWEKSFTNGVVIPNDKQTKVFRSYLNNVKIKPPNSEGIMYPYNNKDEYSFNENYEFDDFDYLTIQEENEDCFK</sequence>
<evidence type="ECO:0000313" key="2">
    <source>
        <dbReference type="Proteomes" id="UP000030746"/>
    </source>
</evidence>
<gene>
    <name evidence="1" type="ORF">LOTGIDRAFT_166605</name>
</gene>
<proteinExistence type="predicted"/>
<keyword evidence="2" id="KW-1185">Reference proteome</keyword>
<dbReference type="CTD" id="20240387"/>
<reference evidence="1 2" key="1">
    <citation type="journal article" date="2013" name="Nature">
        <title>Insights into bilaterian evolution from three spiralian genomes.</title>
        <authorList>
            <person name="Simakov O."/>
            <person name="Marletaz F."/>
            <person name="Cho S.J."/>
            <person name="Edsinger-Gonzales E."/>
            <person name="Havlak P."/>
            <person name="Hellsten U."/>
            <person name="Kuo D.H."/>
            <person name="Larsson T."/>
            <person name="Lv J."/>
            <person name="Arendt D."/>
            <person name="Savage R."/>
            <person name="Osoegawa K."/>
            <person name="de Jong P."/>
            <person name="Grimwood J."/>
            <person name="Chapman J.A."/>
            <person name="Shapiro H."/>
            <person name="Aerts A."/>
            <person name="Otillar R.P."/>
            <person name="Terry A.Y."/>
            <person name="Boore J.L."/>
            <person name="Grigoriev I.V."/>
            <person name="Lindberg D.R."/>
            <person name="Seaver E.C."/>
            <person name="Weisblat D.A."/>
            <person name="Putnam N.H."/>
            <person name="Rokhsar D.S."/>
        </authorList>
    </citation>
    <scope>NUCLEOTIDE SEQUENCE [LARGE SCALE GENOMIC DNA]</scope>
</reference>
<dbReference type="Proteomes" id="UP000030746">
    <property type="component" value="Unassembled WGS sequence"/>
</dbReference>
<dbReference type="GeneID" id="20240387"/>
<name>V3ZSX4_LOTGI</name>
<dbReference type="AlphaFoldDB" id="V3ZSX4"/>
<dbReference type="OrthoDB" id="10265614at2759"/>
<dbReference type="HOGENOM" id="CLU_010254_0_0_1"/>
<dbReference type="InterPro" id="IPR043502">
    <property type="entry name" value="DNA/RNA_pol_sf"/>
</dbReference>
<dbReference type="RefSeq" id="XP_009061917.1">
    <property type="nucleotide sequence ID" value="XM_009063669.1"/>
</dbReference>
<organism evidence="1 2">
    <name type="scientific">Lottia gigantea</name>
    <name type="common">Giant owl limpet</name>
    <dbReference type="NCBI Taxonomy" id="225164"/>
    <lineage>
        <taxon>Eukaryota</taxon>
        <taxon>Metazoa</taxon>
        <taxon>Spiralia</taxon>
        <taxon>Lophotrochozoa</taxon>
        <taxon>Mollusca</taxon>
        <taxon>Gastropoda</taxon>
        <taxon>Patellogastropoda</taxon>
        <taxon>Lottioidea</taxon>
        <taxon>Lottiidae</taxon>
        <taxon>Lottia</taxon>
    </lineage>
</organism>
<evidence type="ECO:0008006" key="3">
    <source>
        <dbReference type="Google" id="ProtNLM"/>
    </source>
</evidence>